<dbReference type="GO" id="GO:0031011">
    <property type="term" value="C:Ino80 complex"/>
    <property type="evidence" value="ECO:0007669"/>
    <property type="project" value="InterPro"/>
</dbReference>
<dbReference type="InterPro" id="IPR013272">
    <property type="entry name" value="Vps72/YL1_C"/>
</dbReference>
<keyword evidence="4" id="KW-0539">Nucleus</keyword>
<reference evidence="6" key="1">
    <citation type="submission" date="2015-12" db="EMBL/GenBank/DDBJ databases">
        <title>De novo transcriptome assembly of four potential Pierce s Disease insect vectors from Arizona vineyards.</title>
        <authorList>
            <person name="Tassone E.E."/>
        </authorList>
    </citation>
    <scope>NUCLEOTIDE SEQUENCE</scope>
</reference>
<feature type="domain" description="Vps72/YL1 C-terminal" evidence="5">
    <location>
        <begin position="73"/>
        <end position="102"/>
    </location>
</feature>
<dbReference type="Pfam" id="PF08265">
    <property type="entry name" value="YL1_C"/>
    <property type="match status" value="1"/>
</dbReference>
<dbReference type="SMART" id="SM00993">
    <property type="entry name" value="YL1_C"/>
    <property type="match status" value="1"/>
</dbReference>
<evidence type="ECO:0000259" key="5">
    <source>
        <dbReference type="SMART" id="SM00993"/>
    </source>
</evidence>
<dbReference type="GO" id="GO:0006338">
    <property type="term" value="P:chromatin remodeling"/>
    <property type="evidence" value="ECO:0007669"/>
    <property type="project" value="InterPro"/>
</dbReference>
<dbReference type="AlphaFoldDB" id="A0A1B6DG18"/>
<dbReference type="EMBL" id="GEDC01012681">
    <property type="protein sequence ID" value="JAS24617.1"/>
    <property type="molecule type" value="Transcribed_RNA"/>
</dbReference>
<comment type="subcellular location">
    <subcellularLocation>
        <location evidence="1">Nucleus</location>
    </subcellularLocation>
</comment>
<proteinExistence type="predicted"/>
<keyword evidence="3" id="KW-0804">Transcription</keyword>
<evidence type="ECO:0000256" key="3">
    <source>
        <dbReference type="ARBA" id="ARBA00023163"/>
    </source>
</evidence>
<gene>
    <name evidence="6" type="ORF">g.12403</name>
</gene>
<sequence length="124" mass="14044">MQSSETLVEDIKDEKKFCFKDPQFQHTIKTSNKKKAWRSLKQIIAQEKILSWPPDAVLYSSIIAPPSFKPARKYSDISGLVAKYTDPQTKLYYAMADEFSTVRNLPSDIIAGYLTLRGANNPIG</sequence>
<dbReference type="PANTHER" id="PTHR31200">
    <property type="entry name" value="INO80 COMPLEX SUBUNIT C"/>
    <property type="match status" value="1"/>
</dbReference>
<protein>
    <recommendedName>
        <fullName evidence="5">Vps72/YL1 C-terminal domain-containing protein</fullName>
    </recommendedName>
</protein>
<dbReference type="PANTHER" id="PTHR31200:SF1">
    <property type="entry name" value="INO80 COMPLEX SUBUNIT C"/>
    <property type="match status" value="1"/>
</dbReference>
<accession>A0A1B6DG18</accession>
<evidence type="ECO:0000256" key="1">
    <source>
        <dbReference type="ARBA" id="ARBA00004123"/>
    </source>
</evidence>
<dbReference type="InterPro" id="IPR029525">
    <property type="entry name" value="INO80C/Ies6"/>
</dbReference>
<evidence type="ECO:0000313" key="6">
    <source>
        <dbReference type="EMBL" id="JAS24617.1"/>
    </source>
</evidence>
<organism evidence="6">
    <name type="scientific">Clastoptera arizonana</name>
    <name type="common">Arizona spittle bug</name>
    <dbReference type="NCBI Taxonomy" id="38151"/>
    <lineage>
        <taxon>Eukaryota</taxon>
        <taxon>Metazoa</taxon>
        <taxon>Ecdysozoa</taxon>
        <taxon>Arthropoda</taxon>
        <taxon>Hexapoda</taxon>
        <taxon>Insecta</taxon>
        <taxon>Pterygota</taxon>
        <taxon>Neoptera</taxon>
        <taxon>Paraneoptera</taxon>
        <taxon>Hemiptera</taxon>
        <taxon>Auchenorrhyncha</taxon>
        <taxon>Cercopoidea</taxon>
        <taxon>Clastopteridae</taxon>
        <taxon>Clastoptera</taxon>
    </lineage>
</organism>
<name>A0A1B6DG18_9HEMI</name>
<evidence type="ECO:0000256" key="4">
    <source>
        <dbReference type="ARBA" id="ARBA00023242"/>
    </source>
</evidence>
<evidence type="ECO:0000256" key="2">
    <source>
        <dbReference type="ARBA" id="ARBA00023015"/>
    </source>
</evidence>
<keyword evidence="2" id="KW-0805">Transcription regulation</keyword>